<dbReference type="AlphaFoldDB" id="A0A8J2ZVU8"/>
<keyword evidence="3" id="KW-1185">Reference proteome</keyword>
<sequence length="179" mass="19429">MLLTRKLVITAFFIALGIVTGDIIFIPLGVSKLFPVQHLINVLTAVLVGPWYSLGCAFVISLLRNLMGTGSLLAFPGSMIGAFLAGNLFRKTRRIGWAAVGEVIGTGVMGALVSFPLAKFLYGVDSAVFYFITPFTLASLVGSLIAYFLLKGLKRHKVISDWLRRDEDGNENSTDDSRV</sequence>
<evidence type="ECO:0000256" key="1">
    <source>
        <dbReference type="SAM" id="Phobius"/>
    </source>
</evidence>
<feature type="transmembrane region" description="Helical" evidence="1">
    <location>
        <begin position="96"/>
        <end position="115"/>
    </location>
</feature>
<keyword evidence="1" id="KW-1133">Transmembrane helix</keyword>
<protein>
    <submittedName>
        <fullName evidence="2">Energy coupling factor transporter S component ThiW</fullName>
    </submittedName>
</protein>
<gene>
    <name evidence="2" type="ORF">GCM10007096_20210</name>
</gene>
<dbReference type="RefSeq" id="WP_204871298.1">
    <property type="nucleotide sequence ID" value="NZ_BMFV01000013.1"/>
</dbReference>
<dbReference type="InterPro" id="IPR012652">
    <property type="entry name" value="ThiW"/>
</dbReference>
<dbReference type="Proteomes" id="UP000656813">
    <property type="component" value="Unassembled WGS sequence"/>
</dbReference>
<accession>A0A8J2ZVU8</accession>
<dbReference type="NCBIfam" id="TIGR02359">
    <property type="entry name" value="thiW"/>
    <property type="match status" value="1"/>
</dbReference>
<dbReference type="Gene3D" id="1.10.1760.20">
    <property type="match status" value="1"/>
</dbReference>
<reference evidence="2" key="1">
    <citation type="journal article" date="2014" name="Int. J. Syst. Evol. Microbiol.">
        <title>Complete genome sequence of Corynebacterium casei LMG S-19264T (=DSM 44701T), isolated from a smear-ripened cheese.</title>
        <authorList>
            <consortium name="US DOE Joint Genome Institute (JGI-PGF)"/>
            <person name="Walter F."/>
            <person name="Albersmeier A."/>
            <person name="Kalinowski J."/>
            <person name="Ruckert C."/>
        </authorList>
    </citation>
    <scope>NUCLEOTIDE SEQUENCE</scope>
    <source>
        <strain evidence="2">CGMCC 1.12777</strain>
    </source>
</reference>
<name>A0A8J2ZVU8_9BACL</name>
<proteinExistence type="predicted"/>
<feature type="transmembrane region" description="Helical" evidence="1">
    <location>
        <begin position="6"/>
        <end position="30"/>
    </location>
</feature>
<dbReference type="PIRSF" id="PIRSF024534">
    <property type="entry name" value="ThiW"/>
    <property type="match status" value="1"/>
</dbReference>
<comment type="caution">
    <text evidence="2">The sequence shown here is derived from an EMBL/GenBank/DDBJ whole genome shotgun (WGS) entry which is preliminary data.</text>
</comment>
<evidence type="ECO:0000313" key="2">
    <source>
        <dbReference type="EMBL" id="GGH81789.1"/>
    </source>
</evidence>
<reference evidence="2" key="2">
    <citation type="submission" date="2020-09" db="EMBL/GenBank/DDBJ databases">
        <authorList>
            <person name="Sun Q."/>
            <person name="Zhou Y."/>
        </authorList>
    </citation>
    <scope>NUCLEOTIDE SEQUENCE</scope>
    <source>
        <strain evidence="2">CGMCC 1.12777</strain>
    </source>
</reference>
<keyword evidence="1" id="KW-0812">Transmembrane</keyword>
<feature type="transmembrane region" description="Helical" evidence="1">
    <location>
        <begin position="69"/>
        <end position="89"/>
    </location>
</feature>
<organism evidence="2 3">
    <name type="scientific">Pullulanibacillus pueri</name>
    <dbReference type="NCBI Taxonomy" id="1437324"/>
    <lineage>
        <taxon>Bacteria</taxon>
        <taxon>Bacillati</taxon>
        <taxon>Bacillota</taxon>
        <taxon>Bacilli</taxon>
        <taxon>Bacillales</taxon>
        <taxon>Sporolactobacillaceae</taxon>
        <taxon>Pullulanibacillus</taxon>
    </lineage>
</organism>
<keyword evidence="1" id="KW-0472">Membrane</keyword>
<feature type="transmembrane region" description="Helical" evidence="1">
    <location>
        <begin position="127"/>
        <end position="150"/>
    </location>
</feature>
<dbReference type="Pfam" id="PF09512">
    <property type="entry name" value="ThiW"/>
    <property type="match status" value="1"/>
</dbReference>
<evidence type="ECO:0000313" key="3">
    <source>
        <dbReference type="Proteomes" id="UP000656813"/>
    </source>
</evidence>
<dbReference type="EMBL" id="BMFV01000013">
    <property type="protein sequence ID" value="GGH81789.1"/>
    <property type="molecule type" value="Genomic_DNA"/>
</dbReference>